<dbReference type="AlphaFoldDB" id="A0A7Z0WJ55"/>
<dbReference type="InterPro" id="IPR023772">
    <property type="entry name" value="DNA-bd_HTH_TetR-type_CS"/>
</dbReference>
<sequence>MESQDVPVRDAARTPKSEATRTLIVETALRLFQEYGYAKTTMRAIAKEAGVSVGNAYYYFSSKEQLVQGFYDRITELHEQACEEVLRTERAFGARLRAVMHGWIDVAEPYHEFGKQFFVNAADPESPLSPFSTESSPAREAQIALHRRVLDGSTVKVDTELRPELPELLWLYEMGVVLFWVHDRSPGCRRTRLLVDRTVPLIDRVIGLSRLRLLRPVTREIVQLVGDLARPDLDTDDPNREPDRR</sequence>
<dbReference type="GO" id="GO:0000976">
    <property type="term" value="F:transcription cis-regulatory region binding"/>
    <property type="evidence" value="ECO:0007669"/>
    <property type="project" value="TreeGrafter"/>
</dbReference>
<dbReference type="InterPro" id="IPR009057">
    <property type="entry name" value="Homeodomain-like_sf"/>
</dbReference>
<name>A0A7Z0WJ55_9PSEU</name>
<dbReference type="PANTHER" id="PTHR30055">
    <property type="entry name" value="HTH-TYPE TRANSCRIPTIONAL REGULATOR RUTR"/>
    <property type="match status" value="1"/>
</dbReference>
<dbReference type="GO" id="GO:0003700">
    <property type="term" value="F:DNA-binding transcription factor activity"/>
    <property type="evidence" value="ECO:0007669"/>
    <property type="project" value="TreeGrafter"/>
</dbReference>
<dbReference type="Pfam" id="PF17931">
    <property type="entry name" value="TetR_C_23"/>
    <property type="match status" value="1"/>
</dbReference>
<dbReference type="InterPro" id="IPR001647">
    <property type="entry name" value="HTH_TetR"/>
</dbReference>
<dbReference type="SUPFAM" id="SSF46689">
    <property type="entry name" value="Homeodomain-like"/>
    <property type="match status" value="1"/>
</dbReference>
<reference evidence="4 5" key="1">
    <citation type="submission" date="2016-12" db="EMBL/GenBank/DDBJ databases">
        <title>The draft genome sequence of Actinophytocola xinjiangensis.</title>
        <authorList>
            <person name="Wang W."/>
            <person name="Yuan L."/>
        </authorList>
    </citation>
    <scope>NUCLEOTIDE SEQUENCE [LARGE SCALE GENOMIC DNA]</scope>
    <source>
        <strain evidence="4 5">CGMCC 4.4663</strain>
    </source>
</reference>
<dbReference type="PROSITE" id="PS50977">
    <property type="entry name" value="HTH_TETR_2"/>
    <property type="match status" value="1"/>
</dbReference>
<dbReference type="Gene3D" id="1.10.357.10">
    <property type="entry name" value="Tetracycline Repressor, domain 2"/>
    <property type="match status" value="1"/>
</dbReference>
<dbReference type="Proteomes" id="UP000185696">
    <property type="component" value="Unassembled WGS sequence"/>
</dbReference>
<proteinExistence type="predicted"/>
<dbReference type="InterPro" id="IPR036271">
    <property type="entry name" value="Tet_transcr_reg_TetR-rel_C_sf"/>
</dbReference>
<feature type="DNA-binding region" description="H-T-H motif" evidence="2">
    <location>
        <begin position="41"/>
        <end position="60"/>
    </location>
</feature>
<protein>
    <submittedName>
        <fullName evidence="4">TetR family transcriptional regulator</fullName>
    </submittedName>
</protein>
<evidence type="ECO:0000313" key="4">
    <source>
        <dbReference type="EMBL" id="OLF07655.1"/>
    </source>
</evidence>
<dbReference type="InterPro" id="IPR041673">
    <property type="entry name" value="TetR_C_23"/>
</dbReference>
<accession>A0A7Z0WJ55</accession>
<keyword evidence="5" id="KW-1185">Reference proteome</keyword>
<evidence type="ECO:0000256" key="2">
    <source>
        <dbReference type="PROSITE-ProRule" id="PRU00335"/>
    </source>
</evidence>
<gene>
    <name evidence="4" type="ORF">BLA60_27285</name>
</gene>
<dbReference type="EMBL" id="MSIF01000015">
    <property type="protein sequence ID" value="OLF07655.1"/>
    <property type="molecule type" value="Genomic_DNA"/>
</dbReference>
<feature type="domain" description="HTH tetR-type" evidence="3">
    <location>
        <begin position="18"/>
        <end position="78"/>
    </location>
</feature>
<dbReference type="PANTHER" id="PTHR30055:SF146">
    <property type="entry name" value="HTH-TYPE TRANSCRIPTIONAL DUAL REGULATOR CECR"/>
    <property type="match status" value="1"/>
</dbReference>
<dbReference type="SUPFAM" id="SSF48498">
    <property type="entry name" value="Tetracyclin repressor-like, C-terminal domain"/>
    <property type="match status" value="1"/>
</dbReference>
<dbReference type="Pfam" id="PF00440">
    <property type="entry name" value="TetR_N"/>
    <property type="match status" value="1"/>
</dbReference>
<evidence type="ECO:0000313" key="5">
    <source>
        <dbReference type="Proteomes" id="UP000185696"/>
    </source>
</evidence>
<comment type="caution">
    <text evidence="4">The sequence shown here is derived from an EMBL/GenBank/DDBJ whole genome shotgun (WGS) entry which is preliminary data.</text>
</comment>
<keyword evidence="1 2" id="KW-0238">DNA-binding</keyword>
<dbReference type="PROSITE" id="PS01081">
    <property type="entry name" value="HTH_TETR_1"/>
    <property type="match status" value="1"/>
</dbReference>
<organism evidence="4 5">
    <name type="scientific">Actinophytocola xinjiangensis</name>
    <dbReference type="NCBI Taxonomy" id="485602"/>
    <lineage>
        <taxon>Bacteria</taxon>
        <taxon>Bacillati</taxon>
        <taxon>Actinomycetota</taxon>
        <taxon>Actinomycetes</taxon>
        <taxon>Pseudonocardiales</taxon>
        <taxon>Pseudonocardiaceae</taxon>
    </lineage>
</organism>
<dbReference type="PRINTS" id="PR00455">
    <property type="entry name" value="HTHTETR"/>
</dbReference>
<dbReference type="InterPro" id="IPR050109">
    <property type="entry name" value="HTH-type_TetR-like_transc_reg"/>
</dbReference>
<evidence type="ECO:0000259" key="3">
    <source>
        <dbReference type="PROSITE" id="PS50977"/>
    </source>
</evidence>
<evidence type="ECO:0000256" key="1">
    <source>
        <dbReference type="ARBA" id="ARBA00023125"/>
    </source>
</evidence>